<dbReference type="Proteomes" id="UP000290289">
    <property type="component" value="Chromosome 9"/>
</dbReference>
<dbReference type="AlphaFoldDB" id="A0A498IYQ5"/>
<evidence type="ECO:0000313" key="2">
    <source>
        <dbReference type="Proteomes" id="UP000290289"/>
    </source>
</evidence>
<dbReference type="EMBL" id="RDQH01000335">
    <property type="protein sequence ID" value="RXH88458.1"/>
    <property type="molecule type" value="Genomic_DNA"/>
</dbReference>
<evidence type="ECO:0000313" key="1">
    <source>
        <dbReference type="EMBL" id="RXH88458.1"/>
    </source>
</evidence>
<sequence>MDELLMVEAYSFSDFSTSLSKIPVSRVLSLKFNLSPKFHTSPSNQFLSLELRLLPSLFHILDENDSLPSSSVTSMSAVGGYYKLTELLVLFISFWVPVDPRNHQAYVARRPSNL</sequence>
<name>A0A498IYQ5_MALDO</name>
<gene>
    <name evidence="1" type="ORF">DVH24_000057</name>
</gene>
<reference evidence="1 2" key="1">
    <citation type="submission" date="2018-10" db="EMBL/GenBank/DDBJ databases">
        <title>A high-quality apple genome assembly.</title>
        <authorList>
            <person name="Hu J."/>
        </authorList>
    </citation>
    <scope>NUCLEOTIDE SEQUENCE [LARGE SCALE GENOMIC DNA]</scope>
    <source>
        <strain evidence="2">cv. HFTH1</strain>
        <tissue evidence="1">Young leaf</tissue>
    </source>
</reference>
<keyword evidence="2" id="KW-1185">Reference proteome</keyword>
<organism evidence="1 2">
    <name type="scientific">Malus domestica</name>
    <name type="common">Apple</name>
    <name type="synonym">Pyrus malus</name>
    <dbReference type="NCBI Taxonomy" id="3750"/>
    <lineage>
        <taxon>Eukaryota</taxon>
        <taxon>Viridiplantae</taxon>
        <taxon>Streptophyta</taxon>
        <taxon>Embryophyta</taxon>
        <taxon>Tracheophyta</taxon>
        <taxon>Spermatophyta</taxon>
        <taxon>Magnoliopsida</taxon>
        <taxon>eudicotyledons</taxon>
        <taxon>Gunneridae</taxon>
        <taxon>Pentapetalae</taxon>
        <taxon>rosids</taxon>
        <taxon>fabids</taxon>
        <taxon>Rosales</taxon>
        <taxon>Rosaceae</taxon>
        <taxon>Amygdaloideae</taxon>
        <taxon>Maleae</taxon>
        <taxon>Malus</taxon>
    </lineage>
</organism>
<accession>A0A498IYQ5</accession>
<comment type="caution">
    <text evidence="1">The sequence shown here is derived from an EMBL/GenBank/DDBJ whole genome shotgun (WGS) entry which is preliminary data.</text>
</comment>
<proteinExistence type="predicted"/>
<protein>
    <submittedName>
        <fullName evidence="1">Uncharacterized protein</fullName>
    </submittedName>
</protein>